<proteinExistence type="predicted"/>
<dbReference type="Gene3D" id="2.60.120.560">
    <property type="entry name" value="Exo-inulinase, domain 1"/>
    <property type="match status" value="1"/>
</dbReference>
<evidence type="ECO:0000313" key="3">
    <source>
        <dbReference type="EMBL" id="QDS87026.1"/>
    </source>
</evidence>
<reference evidence="3 4" key="1">
    <citation type="submission" date="2019-02" db="EMBL/GenBank/DDBJ databases">
        <title>Deep-cultivation of Planctomycetes and their phenomic and genomic characterization uncovers novel biology.</title>
        <authorList>
            <person name="Wiegand S."/>
            <person name="Jogler M."/>
            <person name="Boedeker C."/>
            <person name="Pinto D."/>
            <person name="Vollmers J."/>
            <person name="Rivas-Marin E."/>
            <person name="Kohn T."/>
            <person name="Peeters S.H."/>
            <person name="Heuer A."/>
            <person name="Rast P."/>
            <person name="Oberbeckmann S."/>
            <person name="Bunk B."/>
            <person name="Jeske O."/>
            <person name="Meyerdierks A."/>
            <person name="Storesund J.E."/>
            <person name="Kallscheuer N."/>
            <person name="Luecker S."/>
            <person name="Lage O.M."/>
            <person name="Pohl T."/>
            <person name="Merkel B.J."/>
            <person name="Hornburger P."/>
            <person name="Mueller R.-W."/>
            <person name="Bruemmer F."/>
            <person name="Labrenz M."/>
            <person name="Spormann A.M."/>
            <person name="Op den Camp H."/>
            <person name="Overmann J."/>
            <person name="Amann R."/>
            <person name="Jetten M.S.M."/>
            <person name="Mascher T."/>
            <person name="Medema M.H."/>
            <person name="Devos D.P."/>
            <person name="Kaster A.-K."/>
            <person name="Ovreas L."/>
            <person name="Rohde M."/>
            <person name="Galperin M.Y."/>
            <person name="Jogler C."/>
        </authorList>
    </citation>
    <scope>NUCLEOTIDE SEQUENCE [LARGE SCALE GENOMIC DNA]</scope>
    <source>
        <strain evidence="3 4">EC9</strain>
    </source>
</reference>
<evidence type="ECO:0000313" key="4">
    <source>
        <dbReference type="Proteomes" id="UP000319557"/>
    </source>
</evidence>
<organism evidence="3 4">
    <name type="scientific">Rosistilla ulvae</name>
    <dbReference type="NCBI Taxonomy" id="1930277"/>
    <lineage>
        <taxon>Bacteria</taxon>
        <taxon>Pseudomonadati</taxon>
        <taxon>Planctomycetota</taxon>
        <taxon>Planctomycetia</taxon>
        <taxon>Pirellulales</taxon>
        <taxon>Pirellulaceae</taxon>
        <taxon>Rosistilla</taxon>
    </lineage>
</organism>
<accession>A0A517LWM7</accession>
<feature type="compositionally biased region" description="Basic and acidic residues" evidence="1">
    <location>
        <begin position="88"/>
        <end position="146"/>
    </location>
</feature>
<keyword evidence="4" id="KW-1185">Reference proteome</keyword>
<protein>
    <recommendedName>
        <fullName evidence="2">3-keto-alpha-glucoside-1,2-lyase/3-keto-2-hydroxy-glucal hydratase domain-containing protein</fullName>
    </recommendedName>
</protein>
<sequence>MLVVVLPHRGPPTASILHNMTYPMPHSLLCLCLVFATSAFAIGQDKSTPNDKPAAAETKPSEQPAAETEKPAEKGVDKPTEPQPKVQPPEKKPEPTKQPEDKKEAPEKPKPAKAEPAKAEPAKAEPAKAEPAKAEPAKAEPAKAEPAKAMVPIGYTHTQRLPGQPWRVHDLLRPRPRTVTPGEDSPAAPPSDAIVLFDGTDLSNWGHQDRKAPGQYVPARWTVKDGYMEATRGTGYLCSLDNVGSCQLHIEWAAPKKVSGDGQGRGNSGIKLWGAFEIQVLDSYNNRTYADGQAGAVYGQFPPAVNATLPPGEWQAYDVIYEMPEFDAEGKLAKPAYVTVFHNGVLLHHHRELTGPTGRANSKYSEHPPGGSIMLQDHGNPVRYRNIWVRPL</sequence>
<feature type="region of interest" description="Disordered" evidence="1">
    <location>
        <begin position="45"/>
        <end position="147"/>
    </location>
</feature>
<evidence type="ECO:0000256" key="1">
    <source>
        <dbReference type="SAM" id="MobiDB-lite"/>
    </source>
</evidence>
<dbReference type="AlphaFoldDB" id="A0A517LWM7"/>
<dbReference type="InterPro" id="IPR010496">
    <property type="entry name" value="AL/BT2_dom"/>
</dbReference>
<feature type="domain" description="3-keto-alpha-glucoside-1,2-lyase/3-keto-2-hydroxy-glucal hydratase" evidence="2">
    <location>
        <begin position="193"/>
        <end position="390"/>
    </location>
</feature>
<gene>
    <name evidence="3" type="ORF">EC9_12020</name>
</gene>
<dbReference type="Proteomes" id="UP000319557">
    <property type="component" value="Chromosome"/>
</dbReference>
<dbReference type="EMBL" id="CP036261">
    <property type="protein sequence ID" value="QDS87026.1"/>
    <property type="molecule type" value="Genomic_DNA"/>
</dbReference>
<name>A0A517LWM7_9BACT</name>
<dbReference type="KEGG" id="ruv:EC9_12020"/>
<evidence type="ECO:0000259" key="2">
    <source>
        <dbReference type="Pfam" id="PF06439"/>
    </source>
</evidence>
<dbReference type="GO" id="GO:0016787">
    <property type="term" value="F:hydrolase activity"/>
    <property type="evidence" value="ECO:0007669"/>
    <property type="project" value="InterPro"/>
</dbReference>
<dbReference type="Pfam" id="PF06439">
    <property type="entry name" value="3keto-disac_hyd"/>
    <property type="match status" value="1"/>
</dbReference>
<feature type="compositionally biased region" description="Basic and acidic residues" evidence="1">
    <location>
        <begin position="67"/>
        <end position="80"/>
    </location>
</feature>